<proteinExistence type="inferred from homology"/>
<accession>A0A1E5VL41</accession>
<dbReference type="EMBL" id="LWDX02036064">
    <property type="protein sequence ID" value="OEL25863.1"/>
    <property type="molecule type" value="Genomic_DNA"/>
</dbReference>
<keyword evidence="5 7" id="KW-0479">Metal-binding</keyword>
<dbReference type="Pfam" id="PF00190">
    <property type="entry name" value="Cupin_1"/>
    <property type="match status" value="1"/>
</dbReference>
<sequence>MHTHPDDSKIIFIFEGSLNVGLISADTNKVYAKTLRTGDLFAIPQGLLHFLYNTGNTTAVAITAYNTANPGLQILDYAPFKNDLLSDIVEKVTFVNEAEVRRLKALFGGSG</sequence>
<protein>
    <recommendedName>
        <fullName evidence="9">Germin-like protein</fullName>
    </recommendedName>
</protein>
<dbReference type="InterPro" id="IPR006045">
    <property type="entry name" value="Cupin_1"/>
</dbReference>
<keyword evidence="4 9" id="KW-0964">Secreted</keyword>
<keyword evidence="12" id="KW-1185">Reference proteome</keyword>
<evidence type="ECO:0000256" key="8">
    <source>
        <dbReference type="PIRSR" id="PIRSR601929-2"/>
    </source>
</evidence>
<dbReference type="PRINTS" id="PR00325">
    <property type="entry name" value="GERMIN"/>
</dbReference>
<comment type="subcellular location">
    <subcellularLocation>
        <location evidence="1 9">Secreted</location>
        <location evidence="1 9">Extracellular space</location>
        <location evidence="1 9">Apoplast</location>
    </subcellularLocation>
</comment>
<evidence type="ECO:0000256" key="3">
    <source>
        <dbReference type="ARBA" id="ARBA00022523"/>
    </source>
</evidence>
<dbReference type="STRING" id="888268.A0A1E5VL41"/>
<dbReference type="Gene3D" id="2.60.120.10">
    <property type="entry name" value="Jelly Rolls"/>
    <property type="match status" value="1"/>
</dbReference>
<feature type="binding site" evidence="8">
    <location>
        <position position="2"/>
    </location>
    <ligand>
        <name>Mn(2+)</name>
        <dbReference type="ChEBI" id="CHEBI:29035"/>
    </ligand>
</feature>
<keyword evidence="6 7" id="KW-0464">Manganese</keyword>
<dbReference type="PANTHER" id="PTHR31238">
    <property type="entry name" value="GERMIN-LIKE PROTEIN SUBFAMILY 3 MEMBER 3"/>
    <property type="match status" value="1"/>
</dbReference>
<feature type="binding site" evidence="8">
    <location>
        <position position="49"/>
    </location>
    <ligand>
        <name>Mn(2+)</name>
        <dbReference type="ChEBI" id="CHEBI:29035"/>
    </ligand>
</feature>
<keyword evidence="3 9" id="KW-0052">Apoplast</keyword>
<dbReference type="Proteomes" id="UP000095767">
    <property type="component" value="Unassembled WGS sequence"/>
</dbReference>
<comment type="caution">
    <text evidence="11">The sequence shown here is derived from an EMBL/GenBank/DDBJ whole genome shotgun (WGS) entry which is preliminary data.</text>
</comment>
<feature type="binding site" evidence="8">
    <location>
        <position position="4"/>
    </location>
    <ligand>
        <name>Mn(2+)</name>
        <dbReference type="ChEBI" id="CHEBI:29035"/>
    </ligand>
</feature>
<dbReference type="AlphaFoldDB" id="A0A1E5VL41"/>
<evidence type="ECO:0000259" key="10">
    <source>
        <dbReference type="SMART" id="SM00835"/>
    </source>
</evidence>
<dbReference type="InterPro" id="IPR011051">
    <property type="entry name" value="RmlC_Cupin_sf"/>
</dbReference>
<evidence type="ECO:0000256" key="6">
    <source>
        <dbReference type="ARBA" id="ARBA00023211"/>
    </source>
</evidence>
<feature type="binding site" evidence="7">
    <location>
        <position position="4"/>
    </location>
    <ligand>
        <name>oxalate</name>
        <dbReference type="ChEBI" id="CHEBI:30623"/>
    </ligand>
</feature>
<name>A0A1E5VL41_9POAL</name>
<evidence type="ECO:0000256" key="5">
    <source>
        <dbReference type="ARBA" id="ARBA00022723"/>
    </source>
</evidence>
<dbReference type="SUPFAM" id="SSF51182">
    <property type="entry name" value="RmlC-like cupins"/>
    <property type="match status" value="1"/>
</dbReference>
<evidence type="ECO:0000256" key="7">
    <source>
        <dbReference type="PIRSR" id="PIRSR601929-1"/>
    </source>
</evidence>
<dbReference type="OrthoDB" id="601303at2759"/>
<evidence type="ECO:0000313" key="12">
    <source>
        <dbReference type="Proteomes" id="UP000095767"/>
    </source>
</evidence>
<dbReference type="GO" id="GO:0048046">
    <property type="term" value="C:apoplast"/>
    <property type="evidence" value="ECO:0007669"/>
    <property type="project" value="UniProtKB-SubCell"/>
</dbReference>
<gene>
    <name evidence="11" type="ORF">BAE44_0013116</name>
</gene>
<evidence type="ECO:0000256" key="9">
    <source>
        <dbReference type="RuleBase" id="RU366015"/>
    </source>
</evidence>
<comment type="similarity">
    <text evidence="2 9">Belongs to the germin family.</text>
</comment>
<dbReference type="GO" id="GO:0030145">
    <property type="term" value="F:manganese ion binding"/>
    <property type="evidence" value="ECO:0007669"/>
    <property type="project" value="UniProtKB-UniRule"/>
</dbReference>
<reference evidence="11 12" key="1">
    <citation type="submission" date="2016-09" db="EMBL/GenBank/DDBJ databases">
        <title>The draft genome of Dichanthelium oligosanthes: A C3 panicoid grass species.</title>
        <authorList>
            <person name="Studer A.J."/>
            <person name="Schnable J.C."/>
            <person name="Brutnell T.P."/>
        </authorList>
    </citation>
    <scope>NUCLEOTIDE SEQUENCE [LARGE SCALE GENOMIC DNA]</scope>
    <source>
        <strain evidence="12">cv. Kellogg 1175</strain>
        <tissue evidence="11">Leaf</tissue>
    </source>
</reference>
<feature type="domain" description="Cupin type-1" evidence="10">
    <location>
        <begin position="1"/>
        <end position="101"/>
    </location>
</feature>
<evidence type="ECO:0000256" key="2">
    <source>
        <dbReference type="ARBA" id="ARBA00007456"/>
    </source>
</evidence>
<dbReference type="InterPro" id="IPR001929">
    <property type="entry name" value="Germin"/>
</dbReference>
<dbReference type="SMART" id="SM00835">
    <property type="entry name" value="Cupin_1"/>
    <property type="match status" value="1"/>
</dbReference>
<evidence type="ECO:0000313" key="11">
    <source>
        <dbReference type="EMBL" id="OEL25863.1"/>
    </source>
</evidence>
<evidence type="ECO:0000256" key="1">
    <source>
        <dbReference type="ARBA" id="ARBA00004271"/>
    </source>
</evidence>
<dbReference type="InterPro" id="IPR014710">
    <property type="entry name" value="RmlC-like_jellyroll"/>
</dbReference>
<evidence type="ECO:0000256" key="4">
    <source>
        <dbReference type="ARBA" id="ARBA00022525"/>
    </source>
</evidence>
<organism evidence="11 12">
    <name type="scientific">Dichanthelium oligosanthes</name>
    <dbReference type="NCBI Taxonomy" id="888268"/>
    <lineage>
        <taxon>Eukaryota</taxon>
        <taxon>Viridiplantae</taxon>
        <taxon>Streptophyta</taxon>
        <taxon>Embryophyta</taxon>
        <taxon>Tracheophyta</taxon>
        <taxon>Spermatophyta</taxon>
        <taxon>Magnoliopsida</taxon>
        <taxon>Liliopsida</taxon>
        <taxon>Poales</taxon>
        <taxon>Poaceae</taxon>
        <taxon>PACMAD clade</taxon>
        <taxon>Panicoideae</taxon>
        <taxon>Panicodae</taxon>
        <taxon>Paniceae</taxon>
        <taxon>Dichantheliinae</taxon>
        <taxon>Dichanthelium</taxon>
    </lineage>
</organism>